<dbReference type="AlphaFoldDB" id="A0A8H3EYQ5"/>
<dbReference type="SFLD" id="SFLDG01168">
    <property type="entry name" value="Ferric_reductase_subgroup_(FRE"/>
    <property type="match status" value="1"/>
</dbReference>
<dbReference type="GO" id="GO:0006879">
    <property type="term" value="P:intracellular iron ion homeostasis"/>
    <property type="evidence" value="ECO:0007669"/>
    <property type="project" value="TreeGrafter"/>
</dbReference>
<feature type="transmembrane region" description="Helical" evidence="10">
    <location>
        <begin position="284"/>
        <end position="302"/>
    </location>
</feature>
<feature type="domain" description="FAD-binding FR-type" evidence="11">
    <location>
        <begin position="338"/>
        <end position="463"/>
    </location>
</feature>
<evidence type="ECO:0000313" key="13">
    <source>
        <dbReference type="Proteomes" id="UP000664169"/>
    </source>
</evidence>
<evidence type="ECO:0000256" key="3">
    <source>
        <dbReference type="ARBA" id="ARBA00022448"/>
    </source>
</evidence>
<keyword evidence="7" id="KW-0560">Oxidoreductase</keyword>
<feature type="transmembrane region" description="Helical" evidence="10">
    <location>
        <begin position="59"/>
        <end position="77"/>
    </location>
</feature>
<evidence type="ECO:0000256" key="5">
    <source>
        <dbReference type="ARBA" id="ARBA00022982"/>
    </source>
</evidence>
<dbReference type="Proteomes" id="UP000664169">
    <property type="component" value="Unassembled WGS sequence"/>
</dbReference>
<keyword evidence="3" id="KW-0813">Transport</keyword>
<dbReference type="Pfam" id="PF01794">
    <property type="entry name" value="Ferric_reduct"/>
    <property type="match status" value="1"/>
</dbReference>
<dbReference type="InterPro" id="IPR013130">
    <property type="entry name" value="Fe3_Rdtase_TM_dom"/>
</dbReference>
<dbReference type="Gene3D" id="3.40.50.80">
    <property type="entry name" value="Nucleotide-binding domain of ferredoxin-NADP reductase (FNR) module"/>
    <property type="match status" value="1"/>
</dbReference>
<feature type="transmembrane region" description="Helical" evidence="10">
    <location>
        <begin position="255"/>
        <end position="272"/>
    </location>
</feature>
<evidence type="ECO:0000256" key="9">
    <source>
        <dbReference type="ARBA" id="ARBA00023136"/>
    </source>
</evidence>
<dbReference type="CDD" id="cd06186">
    <property type="entry name" value="NOX_Duox_like_FAD_NADP"/>
    <property type="match status" value="1"/>
</dbReference>
<dbReference type="InterPro" id="IPR051410">
    <property type="entry name" value="Ferric/Cupric_Reductase"/>
</dbReference>
<proteinExistence type="inferred from homology"/>
<dbReference type="Pfam" id="PF08030">
    <property type="entry name" value="NAD_binding_6"/>
    <property type="match status" value="1"/>
</dbReference>
<evidence type="ECO:0000256" key="2">
    <source>
        <dbReference type="ARBA" id="ARBA00006278"/>
    </source>
</evidence>
<evidence type="ECO:0000256" key="4">
    <source>
        <dbReference type="ARBA" id="ARBA00022692"/>
    </source>
</evidence>
<feature type="transmembrane region" description="Helical" evidence="10">
    <location>
        <begin position="217"/>
        <end position="235"/>
    </location>
</feature>
<keyword evidence="6 10" id="KW-1133">Transmembrane helix</keyword>
<dbReference type="PROSITE" id="PS51384">
    <property type="entry name" value="FAD_FR"/>
    <property type="match status" value="1"/>
</dbReference>
<dbReference type="GO" id="GO:0006826">
    <property type="term" value="P:iron ion transport"/>
    <property type="evidence" value="ECO:0007669"/>
    <property type="project" value="TreeGrafter"/>
</dbReference>
<keyword evidence="13" id="KW-1185">Reference proteome</keyword>
<dbReference type="PANTHER" id="PTHR32361:SF12">
    <property type="entry name" value="PUTATIVE (AFU_ORTHOLOGUE AFUA_1G14340)-RELATED"/>
    <property type="match status" value="1"/>
</dbReference>
<dbReference type="InterPro" id="IPR013112">
    <property type="entry name" value="FAD-bd_8"/>
</dbReference>
<dbReference type="InterPro" id="IPR017927">
    <property type="entry name" value="FAD-bd_FR_type"/>
</dbReference>
<evidence type="ECO:0000256" key="10">
    <source>
        <dbReference type="SAM" id="Phobius"/>
    </source>
</evidence>
<comment type="similarity">
    <text evidence="2">Belongs to the ferric reductase (FRE) family.</text>
</comment>
<gene>
    <name evidence="12" type="ORF">GOMPHAMPRED_008128</name>
</gene>
<evidence type="ECO:0000313" key="12">
    <source>
        <dbReference type="EMBL" id="CAF9914313.1"/>
    </source>
</evidence>
<keyword evidence="8" id="KW-0406">Ion transport</keyword>
<comment type="caution">
    <text evidence="12">The sequence shown here is derived from an EMBL/GenBank/DDBJ whole genome shotgun (WGS) entry which is preliminary data.</text>
</comment>
<reference evidence="12" key="1">
    <citation type="submission" date="2021-03" db="EMBL/GenBank/DDBJ databases">
        <authorList>
            <person name="Tagirdzhanova G."/>
        </authorList>
    </citation>
    <scope>NUCLEOTIDE SEQUENCE</scope>
</reference>
<dbReference type="GO" id="GO:0005886">
    <property type="term" value="C:plasma membrane"/>
    <property type="evidence" value="ECO:0007669"/>
    <property type="project" value="TreeGrafter"/>
</dbReference>
<dbReference type="GO" id="GO:0000293">
    <property type="term" value="F:ferric-chelate reductase activity"/>
    <property type="evidence" value="ECO:0007669"/>
    <property type="project" value="UniProtKB-ARBA"/>
</dbReference>
<accession>A0A8H3EYQ5</accession>
<feature type="transmembrane region" description="Helical" evidence="10">
    <location>
        <begin position="145"/>
        <end position="167"/>
    </location>
</feature>
<protein>
    <recommendedName>
        <fullName evidence="11">FAD-binding FR-type domain-containing protein</fullName>
    </recommendedName>
</protein>
<dbReference type="OrthoDB" id="4494341at2759"/>
<feature type="transmembrane region" description="Helical" evidence="10">
    <location>
        <begin position="179"/>
        <end position="196"/>
    </location>
</feature>
<dbReference type="PANTHER" id="PTHR32361">
    <property type="entry name" value="FERRIC/CUPRIC REDUCTASE TRANSMEMBRANE COMPONENT"/>
    <property type="match status" value="1"/>
</dbReference>
<evidence type="ECO:0000256" key="7">
    <source>
        <dbReference type="ARBA" id="ARBA00023002"/>
    </source>
</evidence>
<evidence type="ECO:0000256" key="1">
    <source>
        <dbReference type="ARBA" id="ARBA00004141"/>
    </source>
</evidence>
<dbReference type="InterPro" id="IPR013121">
    <property type="entry name" value="Fe_red_NAD-bd_6"/>
</dbReference>
<comment type="subcellular location">
    <subcellularLocation>
        <location evidence="1">Membrane</location>
        <topology evidence="1">Multi-pass membrane protein</topology>
    </subcellularLocation>
</comment>
<evidence type="ECO:0000256" key="6">
    <source>
        <dbReference type="ARBA" id="ARBA00022989"/>
    </source>
</evidence>
<name>A0A8H3EYQ5_9LECA</name>
<dbReference type="InterPro" id="IPR039261">
    <property type="entry name" value="FNR_nucleotide-bd"/>
</dbReference>
<dbReference type="Pfam" id="PF08022">
    <property type="entry name" value="FAD_binding_8"/>
    <property type="match status" value="1"/>
</dbReference>
<keyword evidence="5" id="KW-0249">Electron transport</keyword>
<organism evidence="12 13">
    <name type="scientific">Gomphillus americanus</name>
    <dbReference type="NCBI Taxonomy" id="1940652"/>
    <lineage>
        <taxon>Eukaryota</taxon>
        <taxon>Fungi</taxon>
        <taxon>Dikarya</taxon>
        <taxon>Ascomycota</taxon>
        <taxon>Pezizomycotina</taxon>
        <taxon>Lecanoromycetes</taxon>
        <taxon>OSLEUM clade</taxon>
        <taxon>Ostropomycetidae</taxon>
        <taxon>Ostropales</taxon>
        <taxon>Graphidaceae</taxon>
        <taxon>Gomphilloideae</taxon>
        <taxon>Gomphillus</taxon>
    </lineage>
</organism>
<sequence>MPAILASRQLARSGASEYDIDLAAQHNVSSSNSSATSLSQYSYGLDGVNMVLDNQSSQALYLGIGIVVVAIIVLRLLQWGNAHLRQLTTYGSRDKQLYWTKDQSITWAFVKRHLIYAPLRHIRHNKEIQLSKAVNIGTLPGRLHLFLLLLFLVAQIAFMTILDYSQVREATLAELRGRSGHLAVMNMIALLILAGRNNPFIRVLRVSFDSFNLFHRWIGRMIVLESIIHVIAWSIVKVNTSNWAALTESLASPFLAWGLISVMGMVLIFFQSPSPIRHAAYETFLCLHQLFAFLALLGVFYHTKLGKLPQYGFVVTIILIWTYDRLFRLGRLLYNNFSWKNGLTRVTVEALAGNACRVTFFTPKPFTPAAGSHVYIYLPRISWWQSHPFSVAWTNSTDDIQIPETDLEKGAAVVLQTQTSFSLIIQAKAGMTQKLYQLANKTRGKRLTLTGLVEGPYGSLESLHSYGTVLLFAGGVGITHHLSHIRDLVKGYTDGTISIQKITLIWTIRDEASLEWVRPWMDEILNLPGRRDILTIKIFVTKSKKPELRNASSRVQMSKGRPDIHVIIQEEFKNRIGAMCVSVCGPGALADDVRCGTRNVVDHGKVDFSEEAFTW</sequence>
<keyword evidence="9 10" id="KW-0472">Membrane</keyword>
<dbReference type="SUPFAM" id="SSF52343">
    <property type="entry name" value="Ferredoxin reductase-like, C-terminal NADP-linked domain"/>
    <property type="match status" value="1"/>
</dbReference>
<evidence type="ECO:0000259" key="11">
    <source>
        <dbReference type="PROSITE" id="PS51384"/>
    </source>
</evidence>
<evidence type="ECO:0000256" key="8">
    <source>
        <dbReference type="ARBA" id="ARBA00023065"/>
    </source>
</evidence>
<dbReference type="SFLD" id="SFLDS00052">
    <property type="entry name" value="Ferric_Reductase_Domain"/>
    <property type="match status" value="1"/>
</dbReference>
<keyword evidence="4 10" id="KW-0812">Transmembrane</keyword>
<dbReference type="EMBL" id="CAJPDQ010000009">
    <property type="protein sequence ID" value="CAF9914313.1"/>
    <property type="molecule type" value="Genomic_DNA"/>
</dbReference>
<dbReference type="GO" id="GO:0015677">
    <property type="term" value="P:copper ion import"/>
    <property type="evidence" value="ECO:0007669"/>
    <property type="project" value="TreeGrafter"/>
</dbReference>